<dbReference type="EMBL" id="CADEHS020000167">
    <property type="protein sequence ID" value="CAG9950410.1"/>
    <property type="molecule type" value="Genomic_DNA"/>
</dbReference>
<reference evidence="1" key="1">
    <citation type="submission" date="2020-04" db="EMBL/GenBank/DDBJ databases">
        <authorList>
            <person name="Broberg M."/>
        </authorList>
    </citation>
    <scope>NUCLEOTIDE SEQUENCE</scope>
</reference>
<comment type="caution">
    <text evidence="1">The sequence shown here is derived from an EMBL/GenBank/DDBJ whole genome shotgun (WGS) entry which is preliminary data.</text>
</comment>
<dbReference type="Proteomes" id="UP000836387">
    <property type="component" value="Unassembled WGS sequence"/>
</dbReference>
<accession>A0ACA9UAP8</accession>
<evidence type="ECO:0000313" key="1">
    <source>
        <dbReference type="EMBL" id="CAG9950410.1"/>
    </source>
</evidence>
<proteinExistence type="predicted"/>
<organism evidence="1 2">
    <name type="scientific">Clonostachys rosea f. rosea IK726</name>
    <dbReference type="NCBI Taxonomy" id="1349383"/>
    <lineage>
        <taxon>Eukaryota</taxon>
        <taxon>Fungi</taxon>
        <taxon>Dikarya</taxon>
        <taxon>Ascomycota</taxon>
        <taxon>Pezizomycotina</taxon>
        <taxon>Sordariomycetes</taxon>
        <taxon>Hypocreomycetidae</taxon>
        <taxon>Hypocreales</taxon>
        <taxon>Bionectriaceae</taxon>
        <taxon>Clonostachys</taxon>
    </lineage>
</organism>
<keyword evidence="2" id="KW-1185">Reference proteome</keyword>
<name>A0ACA9UAP8_BIOOC</name>
<gene>
    <name evidence="1" type="ORF">CRV2_00018566</name>
</gene>
<sequence>MLQKTVQGVFLPAPIANSIPKKRGQNARRAGHPLVESSIPDANQTGFQVSEAMLIVDTRDRVYKEHELVLHCDRCYAEFETETELTEHRRTDPPCPLTEHTADGLKLGYTDAMMIQLKSRRGVQKLSQEERWERMHRILFPNAQEIPSCYYKPAVQMHPVFQEQIDGVIQQITQNLVNNPELQAHPQLSEERVSNVVHQAVWHFLGSVLPNIAPQHAGKGKDAYRPSAAPGSPLPMPQHHGIQTLGPQPCSDNAIDPETSVTRDHDPISSECNFSRSTYSHPRGNSFEGFQFQGDGSAPAATLSLEDLNLPLLDPKEFDLESFVNASFNF</sequence>
<reference evidence="1" key="2">
    <citation type="submission" date="2021-10" db="EMBL/GenBank/DDBJ databases">
        <authorList>
            <person name="Piombo E."/>
        </authorList>
    </citation>
    <scope>NUCLEOTIDE SEQUENCE</scope>
</reference>
<protein>
    <submittedName>
        <fullName evidence="1">Uncharacterized protein</fullName>
    </submittedName>
</protein>
<evidence type="ECO:0000313" key="2">
    <source>
        <dbReference type="Proteomes" id="UP000836387"/>
    </source>
</evidence>